<dbReference type="EMBL" id="CP018477">
    <property type="protein sequence ID" value="ASV72676.1"/>
    <property type="molecule type" value="Genomic_DNA"/>
</dbReference>
<evidence type="ECO:0000313" key="2">
    <source>
        <dbReference type="EMBL" id="ASV72676.1"/>
    </source>
</evidence>
<dbReference type="InterPro" id="IPR000253">
    <property type="entry name" value="FHA_dom"/>
</dbReference>
<dbReference type="OrthoDB" id="9816434at2"/>
<dbReference type="RefSeq" id="WP_095413546.1">
    <property type="nucleotide sequence ID" value="NZ_CP018477.1"/>
</dbReference>
<evidence type="ECO:0000259" key="1">
    <source>
        <dbReference type="PROSITE" id="PS50006"/>
    </source>
</evidence>
<dbReference type="KEGG" id="ttf:THTE_0074"/>
<evidence type="ECO:0000313" key="3">
    <source>
        <dbReference type="Proteomes" id="UP000215086"/>
    </source>
</evidence>
<dbReference type="PANTHER" id="PTHR23308">
    <property type="entry name" value="NUCLEAR INHIBITOR OF PROTEIN PHOSPHATASE-1"/>
    <property type="match status" value="1"/>
</dbReference>
<dbReference type="PROSITE" id="PS50006">
    <property type="entry name" value="FHA_DOMAIN"/>
    <property type="match status" value="1"/>
</dbReference>
<name>A0A286R9P1_9BACT</name>
<protein>
    <recommendedName>
        <fullName evidence="1">FHA domain-containing protein</fullName>
    </recommendedName>
</protein>
<dbReference type="AlphaFoldDB" id="A0A286R9P1"/>
<dbReference type="SMART" id="SM00240">
    <property type="entry name" value="FHA"/>
    <property type="match status" value="1"/>
</dbReference>
<dbReference type="InterPro" id="IPR008984">
    <property type="entry name" value="SMAD_FHA_dom_sf"/>
</dbReference>
<reference evidence="2 3" key="1">
    <citation type="journal article" name="Front. Microbiol.">
        <title>Sugar Metabolism of the First Thermophilic Planctomycete Thermogutta terrifontis: Comparative Genomic and Transcriptomic Approaches.</title>
        <authorList>
            <person name="Elcheninov A.G."/>
            <person name="Menzel P."/>
            <person name="Gudbergsdottir S.R."/>
            <person name="Slesarev A.I."/>
            <person name="Kadnikov V.V."/>
            <person name="Krogh A."/>
            <person name="Bonch-Osmolovskaya E.A."/>
            <person name="Peng X."/>
            <person name="Kublanov I.V."/>
        </authorList>
    </citation>
    <scope>NUCLEOTIDE SEQUENCE [LARGE SCALE GENOMIC DNA]</scope>
    <source>
        <strain evidence="2 3">R1</strain>
    </source>
</reference>
<dbReference type="Pfam" id="PF00498">
    <property type="entry name" value="FHA"/>
    <property type="match status" value="1"/>
</dbReference>
<dbReference type="Proteomes" id="UP000215086">
    <property type="component" value="Chromosome"/>
</dbReference>
<organism evidence="2 3">
    <name type="scientific">Thermogutta terrifontis</name>
    <dbReference type="NCBI Taxonomy" id="1331910"/>
    <lineage>
        <taxon>Bacteria</taxon>
        <taxon>Pseudomonadati</taxon>
        <taxon>Planctomycetota</taxon>
        <taxon>Planctomycetia</taxon>
        <taxon>Pirellulales</taxon>
        <taxon>Thermoguttaceae</taxon>
        <taxon>Thermogutta</taxon>
    </lineage>
</organism>
<gene>
    <name evidence="2" type="ORF">THTE_0074</name>
</gene>
<proteinExistence type="predicted"/>
<dbReference type="SUPFAM" id="SSF49879">
    <property type="entry name" value="SMAD/FHA domain"/>
    <property type="match status" value="1"/>
</dbReference>
<dbReference type="InterPro" id="IPR050923">
    <property type="entry name" value="Cell_Proc_Reg/RNA_Proc"/>
</dbReference>
<feature type="domain" description="FHA" evidence="1">
    <location>
        <begin position="25"/>
        <end position="74"/>
    </location>
</feature>
<keyword evidence="3" id="KW-1185">Reference proteome</keyword>
<dbReference type="CDD" id="cd00060">
    <property type="entry name" value="FHA"/>
    <property type="match status" value="1"/>
</dbReference>
<sequence length="235" mass="26606">MALVTLRIVDGVDRGRVYEDLPTPITVGREEGNVVRLSDERVSRFHLKIQEDRNRIVLTDLASTNGTRVNGEPVQVAEIRPGDLITLGKTVILVGSRQQIAQRLAELRKRLEAERQKKGKVSPEEAVSSSEWSSSWYSPSLDSELHWEEEAESLRPIAELIPPELPADLSPAQLAQLAELLQFFHLRLRRVIRTGTVHQASDDEHVTLDQRQWQSLLDLYARLAEYLRAIGEPPL</sequence>
<accession>A0A286R9P1</accession>
<dbReference type="Gene3D" id="2.60.200.20">
    <property type="match status" value="1"/>
</dbReference>